<evidence type="ECO:0000313" key="2">
    <source>
        <dbReference type="Proteomes" id="UP000015106"/>
    </source>
</evidence>
<reference evidence="1" key="3">
    <citation type="submission" date="2022-06" db="UniProtKB">
        <authorList>
            <consortium name="EnsemblPlants"/>
        </authorList>
    </citation>
    <scope>IDENTIFICATION</scope>
</reference>
<organism evidence="1 2">
    <name type="scientific">Triticum urartu</name>
    <name type="common">Red wild einkorn</name>
    <name type="synonym">Crithodium urartu</name>
    <dbReference type="NCBI Taxonomy" id="4572"/>
    <lineage>
        <taxon>Eukaryota</taxon>
        <taxon>Viridiplantae</taxon>
        <taxon>Streptophyta</taxon>
        <taxon>Embryophyta</taxon>
        <taxon>Tracheophyta</taxon>
        <taxon>Spermatophyta</taxon>
        <taxon>Magnoliopsida</taxon>
        <taxon>Liliopsida</taxon>
        <taxon>Poales</taxon>
        <taxon>Poaceae</taxon>
        <taxon>BOP clade</taxon>
        <taxon>Pooideae</taxon>
        <taxon>Triticodae</taxon>
        <taxon>Triticeae</taxon>
        <taxon>Triticinae</taxon>
        <taxon>Triticum</taxon>
    </lineage>
</organism>
<reference evidence="2" key="1">
    <citation type="journal article" date="2013" name="Nature">
        <title>Draft genome of the wheat A-genome progenitor Triticum urartu.</title>
        <authorList>
            <person name="Ling H.Q."/>
            <person name="Zhao S."/>
            <person name="Liu D."/>
            <person name="Wang J."/>
            <person name="Sun H."/>
            <person name="Zhang C."/>
            <person name="Fan H."/>
            <person name="Li D."/>
            <person name="Dong L."/>
            <person name="Tao Y."/>
            <person name="Gao C."/>
            <person name="Wu H."/>
            <person name="Li Y."/>
            <person name="Cui Y."/>
            <person name="Guo X."/>
            <person name="Zheng S."/>
            <person name="Wang B."/>
            <person name="Yu K."/>
            <person name="Liang Q."/>
            <person name="Yang W."/>
            <person name="Lou X."/>
            <person name="Chen J."/>
            <person name="Feng M."/>
            <person name="Jian J."/>
            <person name="Zhang X."/>
            <person name="Luo G."/>
            <person name="Jiang Y."/>
            <person name="Liu J."/>
            <person name="Wang Z."/>
            <person name="Sha Y."/>
            <person name="Zhang B."/>
            <person name="Wu H."/>
            <person name="Tang D."/>
            <person name="Shen Q."/>
            <person name="Xue P."/>
            <person name="Zou S."/>
            <person name="Wang X."/>
            <person name="Liu X."/>
            <person name="Wang F."/>
            <person name="Yang Y."/>
            <person name="An X."/>
            <person name="Dong Z."/>
            <person name="Zhang K."/>
            <person name="Zhang X."/>
            <person name="Luo M.C."/>
            <person name="Dvorak J."/>
            <person name="Tong Y."/>
            <person name="Wang J."/>
            <person name="Yang H."/>
            <person name="Li Z."/>
            <person name="Wang D."/>
            <person name="Zhang A."/>
            <person name="Wang J."/>
        </authorList>
    </citation>
    <scope>NUCLEOTIDE SEQUENCE</scope>
    <source>
        <strain evidence="2">cv. G1812</strain>
    </source>
</reference>
<reference evidence="1" key="2">
    <citation type="submission" date="2018-03" db="EMBL/GenBank/DDBJ databases">
        <title>The Triticum urartu genome reveals the dynamic nature of wheat genome evolution.</title>
        <authorList>
            <person name="Ling H."/>
            <person name="Ma B."/>
            <person name="Shi X."/>
            <person name="Liu H."/>
            <person name="Dong L."/>
            <person name="Sun H."/>
            <person name="Cao Y."/>
            <person name="Gao Q."/>
            <person name="Zheng S."/>
            <person name="Li Y."/>
            <person name="Yu Y."/>
            <person name="Du H."/>
            <person name="Qi M."/>
            <person name="Li Y."/>
            <person name="Yu H."/>
            <person name="Cui Y."/>
            <person name="Wang N."/>
            <person name="Chen C."/>
            <person name="Wu H."/>
            <person name="Zhao Y."/>
            <person name="Zhang J."/>
            <person name="Li Y."/>
            <person name="Zhou W."/>
            <person name="Zhang B."/>
            <person name="Hu W."/>
            <person name="Eijk M."/>
            <person name="Tang J."/>
            <person name="Witsenboer H."/>
            <person name="Zhao S."/>
            <person name="Li Z."/>
            <person name="Zhang A."/>
            <person name="Wang D."/>
            <person name="Liang C."/>
        </authorList>
    </citation>
    <scope>NUCLEOTIDE SEQUENCE [LARGE SCALE GENOMIC DNA]</scope>
    <source>
        <strain evidence="1">cv. G1812</strain>
    </source>
</reference>
<protein>
    <submittedName>
        <fullName evidence="1">Uncharacterized protein</fullName>
    </submittedName>
</protein>
<name>A0A8R7UB61_TRIUA</name>
<accession>A0A8R7UB61</accession>
<dbReference type="EnsemblPlants" id="TuG1812G0500000317.01.T02">
    <property type="protein sequence ID" value="TuG1812G0500000317.01.T02.cds327586"/>
    <property type="gene ID" value="TuG1812G0500000317.01"/>
</dbReference>
<keyword evidence="2" id="KW-1185">Reference proteome</keyword>
<dbReference type="Proteomes" id="UP000015106">
    <property type="component" value="Chromosome 5"/>
</dbReference>
<dbReference type="EnsemblPlants" id="TuG1812G0500000317.01.T01">
    <property type="protein sequence ID" value="TuG1812G0500000317.01.T01.cds327586"/>
    <property type="gene ID" value="TuG1812G0500000317.01"/>
</dbReference>
<dbReference type="Gramene" id="TuG1812G0500000317.01.T01">
    <property type="protein sequence ID" value="TuG1812G0500000317.01.T01.cds327586"/>
    <property type="gene ID" value="TuG1812G0500000317.01"/>
</dbReference>
<dbReference type="AlphaFoldDB" id="A0A8R7UB61"/>
<dbReference type="Gramene" id="TuG1812G0500000317.01.T02">
    <property type="protein sequence ID" value="TuG1812G0500000317.01.T02.cds327586"/>
    <property type="gene ID" value="TuG1812G0500000317.01"/>
</dbReference>
<sequence length="110" mass="12126">SPENHQFSLSHHSLNSHPPFCPHPPNFSAVPAPAGRRMPRQSKRCCRHICPSSAASAYAFARRCPRRIYLAPKKLIFGSKLADLAAALDLVAAKAAGREEQVLHGRQRVH</sequence>
<proteinExistence type="predicted"/>
<evidence type="ECO:0000313" key="1">
    <source>
        <dbReference type="EnsemblPlants" id="TuG1812G0500000317.01.T01.cds327586"/>
    </source>
</evidence>